<organism evidence="5 6">
    <name type="scientific">Pseudoalteromonas holothuriae</name>
    <dbReference type="NCBI Taxonomy" id="2963714"/>
    <lineage>
        <taxon>Bacteria</taxon>
        <taxon>Pseudomonadati</taxon>
        <taxon>Pseudomonadota</taxon>
        <taxon>Gammaproteobacteria</taxon>
        <taxon>Alteromonadales</taxon>
        <taxon>Pseudoalteromonadaceae</taxon>
        <taxon>Pseudoalteromonas</taxon>
    </lineage>
</organism>
<keyword evidence="3" id="KW-0804">Transcription</keyword>
<dbReference type="PANTHER" id="PTHR43280:SF2">
    <property type="entry name" value="HTH-TYPE TRANSCRIPTIONAL REGULATOR EXSA"/>
    <property type="match status" value="1"/>
</dbReference>
<reference evidence="5 6" key="1">
    <citation type="submission" date="2022-07" db="EMBL/GenBank/DDBJ databases">
        <authorList>
            <person name="Criscuolo A."/>
        </authorList>
    </citation>
    <scope>NUCLEOTIDE SEQUENCE [LARGE SCALE GENOMIC DNA]</scope>
    <source>
        <strain evidence="6">CIP 111951</strain>
    </source>
</reference>
<dbReference type="EMBL" id="CAMAPD010000008">
    <property type="protein sequence ID" value="CAH9059127.1"/>
    <property type="molecule type" value="Genomic_DNA"/>
</dbReference>
<accession>A0ABM9GJG5</accession>
<evidence type="ECO:0000313" key="6">
    <source>
        <dbReference type="Proteomes" id="UP001152485"/>
    </source>
</evidence>
<feature type="domain" description="HTH araC/xylS-type" evidence="4">
    <location>
        <begin position="132"/>
        <end position="235"/>
    </location>
</feature>
<protein>
    <recommendedName>
        <fullName evidence="4">HTH araC/xylS-type domain-containing protein</fullName>
    </recommendedName>
</protein>
<evidence type="ECO:0000256" key="1">
    <source>
        <dbReference type="ARBA" id="ARBA00023015"/>
    </source>
</evidence>
<dbReference type="SMART" id="SM00342">
    <property type="entry name" value="HTH_ARAC"/>
    <property type="match status" value="1"/>
</dbReference>
<dbReference type="SUPFAM" id="SSF46689">
    <property type="entry name" value="Homeodomain-like"/>
    <property type="match status" value="1"/>
</dbReference>
<dbReference type="InterPro" id="IPR009057">
    <property type="entry name" value="Homeodomain-like_sf"/>
</dbReference>
<comment type="caution">
    <text evidence="5">The sequence shown here is derived from an EMBL/GenBank/DDBJ whole genome shotgun (WGS) entry which is preliminary data.</text>
</comment>
<name>A0ABM9GJG5_9GAMM</name>
<dbReference type="Gene3D" id="1.10.10.60">
    <property type="entry name" value="Homeodomain-like"/>
    <property type="match status" value="1"/>
</dbReference>
<dbReference type="Proteomes" id="UP001152485">
    <property type="component" value="Unassembled WGS sequence"/>
</dbReference>
<dbReference type="Pfam" id="PF12833">
    <property type="entry name" value="HTH_18"/>
    <property type="match status" value="1"/>
</dbReference>
<evidence type="ECO:0000256" key="3">
    <source>
        <dbReference type="ARBA" id="ARBA00023163"/>
    </source>
</evidence>
<dbReference type="PANTHER" id="PTHR43280">
    <property type="entry name" value="ARAC-FAMILY TRANSCRIPTIONAL REGULATOR"/>
    <property type="match status" value="1"/>
</dbReference>
<evidence type="ECO:0000313" key="5">
    <source>
        <dbReference type="EMBL" id="CAH9059127.1"/>
    </source>
</evidence>
<sequence>MKKLFIEPGIFAIQTQVLDTQMHQHTLIQLTIPVERATLTLENQQTTHNLISLLKASAPHQLSMQQGWVILIEPSSQLGLQANTILNNNNYKTWPPADISNIANLSELLKTVGLHYQPLTSEENHHLDPRIAALLAKLNQCFNQACIKPEHWLAKDIAHSLNVSESRFLHLFKENMQLPWRPYLLWRRLICAIQAINKGHNATQAAYIAGFSDSAHLSRTFKKQFGITLRDALVAVPKNNI</sequence>
<proteinExistence type="predicted"/>
<evidence type="ECO:0000256" key="2">
    <source>
        <dbReference type="ARBA" id="ARBA00023125"/>
    </source>
</evidence>
<evidence type="ECO:0000259" key="4">
    <source>
        <dbReference type="PROSITE" id="PS01124"/>
    </source>
</evidence>
<keyword evidence="1" id="KW-0805">Transcription regulation</keyword>
<keyword evidence="2" id="KW-0238">DNA-binding</keyword>
<dbReference type="PROSITE" id="PS01124">
    <property type="entry name" value="HTH_ARAC_FAMILY_2"/>
    <property type="match status" value="1"/>
</dbReference>
<dbReference type="RefSeq" id="WP_261593171.1">
    <property type="nucleotide sequence ID" value="NZ_CAMAPD010000008.1"/>
</dbReference>
<gene>
    <name evidence="5" type="ORF">PSECIP111951_02011</name>
</gene>
<dbReference type="InterPro" id="IPR018060">
    <property type="entry name" value="HTH_AraC"/>
</dbReference>